<accession>A0ABQ1HYN6</accession>
<keyword evidence="2" id="KW-1185">Reference proteome</keyword>
<evidence type="ECO:0000313" key="2">
    <source>
        <dbReference type="Proteomes" id="UP000651977"/>
    </source>
</evidence>
<dbReference type="PANTHER" id="PTHR14097">
    <property type="entry name" value="OXIDOREDUCTASE HTATIP2"/>
    <property type="match status" value="1"/>
</dbReference>
<dbReference type="InterPro" id="IPR014843">
    <property type="entry name" value="Him1/Fmp52"/>
</dbReference>
<dbReference type="SUPFAM" id="SSF51735">
    <property type="entry name" value="NAD(P)-binding Rossmann-fold domains"/>
    <property type="match status" value="1"/>
</dbReference>
<dbReference type="InterPro" id="IPR036291">
    <property type="entry name" value="NAD(P)-bd_dom_sf"/>
</dbReference>
<organism evidence="1 2">
    <name type="scientific">Agarivorans gilvus</name>
    <dbReference type="NCBI Taxonomy" id="680279"/>
    <lineage>
        <taxon>Bacteria</taxon>
        <taxon>Pseudomonadati</taxon>
        <taxon>Pseudomonadota</taxon>
        <taxon>Gammaproteobacteria</taxon>
        <taxon>Alteromonadales</taxon>
        <taxon>Alteromonadaceae</taxon>
        <taxon>Agarivorans</taxon>
    </lineage>
</organism>
<name>A0ABQ1HYN6_9ALTE</name>
<proteinExistence type="predicted"/>
<dbReference type="RefSeq" id="WP_055732867.1">
    <property type="nucleotide sequence ID" value="NZ_BMDY01000003.1"/>
</dbReference>
<sequence>MSKVAIVIGATGLVGRALVEQLLEAPEWQLVRTFGRRCLPFEHPKLQQYEVDFKAIDAWKGEIKGQCLFICIGTTRRQAGSRQALAEVDLSLPCRFAALARANHVDKCVVVSSLMANLHSASHYLRTKGALEQVLGDLAFPFLVLVRPGPLLGKREVPRLSEQIVTLLQPLFQWTYSPLRRWRGIEATRLAKIMCCLGCAELAEAQLVLQGDELFRWEQKI</sequence>
<dbReference type="EMBL" id="BMDY01000003">
    <property type="protein sequence ID" value="GGA96035.1"/>
    <property type="molecule type" value="Genomic_DNA"/>
</dbReference>
<dbReference type="Gene3D" id="3.40.50.720">
    <property type="entry name" value="NAD(P)-binding Rossmann-like Domain"/>
    <property type="match status" value="1"/>
</dbReference>
<dbReference type="Pfam" id="PF08732">
    <property type="entry name" value="HIM1"/>
    <property type="match status" value="1"/>
</dbReference>
<reference evidence="2" key="1">
    <citation type="journal article" date="2019" name="Int. J. Syst. Evol. Microbiol.">
        <title>The Global Catalogue of Microorganisms (GCM) 10K type strain sequencing project: providing services to taxonomists for standard genome sequencing and annotation.</title>
        <authorList>
            <consortium name="The Broad Institute Genomics Platform"/>
            <consortium name="The Broad Institute Genome Sequencing Center for Infectious Disease"/>
            <person name="Wu L."/>
            <person name="Ma J."/>
        </authorList>
    </citation>
    <scope>NUCLEOTIDE SEQUENCE [LARGE SCALE GENOMIC DNA]</scope>
    <source>
        <strain evidence="2">CGMCC 1.10131</strain>
    </source>
</reference>
<gene>
    <name evidence="1" type="ORF">GCM10007414_06140</name>
</gene>
<dbReference type="PANTHER" id="PTHR14097:SF7">
    <property type="entry name" value="OXIDOREDUCTASE HTATIP2"/>
    <property type="match status" value="1"/>
</dbReference>
<dbReference type="Proteomes" id="UP000651977">
    <property type="component" value="Unassembled WGS sequence"/>
</dbReference>
<protein>
    <submittedName>
        <fullName evidence="1">Nucleoside-diphosphate sugar epimerase</fullName>
    </submittedName>
</protein>
<comment type="caution">
    <text evidence="1">The sequence shown here is derived from an EMBL/GenBank/DDBJ whole genome shotgun (WGS) entry which is preliminary data.</text>
</comment>
<evidence type="ECO:0000313" key="1">
    <source>
        <dbReference type="EMBL" id="GGA96035.1"/>
    </source>
</evidence>